<reference evidence="2 3" key="1">
    <citation type="submission" date="2015-11" db="EMBL/GenBank/DDBJ databases">
        <title>Genomic analysis of 38 Legionella species identifies large and diverse effector repertoires.</title>
        <authorList>
            <person name="Burstein D."/>
            <person name="Amaro F."/>
            <person name="Zusman T."/>
            <person name="Lifshitz Z."/>
            <person name="Cohen O."/>
            <person name="Gilbert J.A."/>
            <person name="Pupko T."/>
            <person name="Shuman H.A."/>
            <person name="Segal G."/>
        </authorList>
    </citation>
    <scope>NUCLEOTIDE SEQUENCE [LARGE SCALE GENOMIC DNA]</scope>
    <source>
        <strain evidence="2 3">ATCC 49655</strain>
    </source>
</reference>
<evidence type="ECO:0000313" key="2">
    <source>
        <dbReference type="EMBL" id="KTD57658.1"/>
    </source>
</evidence>
<dbReference type="RefSeq" id="WP_018576781.1">
    <property type="nucleotide sequence ID" value="NZ_KB892391.1"/>
</dbReference>
<dbReference type="Proteomes" id="UP000054600">
    <property type="component" value="Unassembled WGS sequence"/>
</dbReference>
<protein>
    <submittedName>
        <fullName evidence="2">Uncharacterized protein</fullName>
    </submittedName>
</protein>
<evidence type="ECO:0000256" key="1">
    <source>
        <dbReference type="SAM" id="MobiDB-lite"/>
    </source>
</evidence>
<evidence type="ECO:0000313" key="3">
    <source>
        <dbReference type="Proteomes" id="UP000054600"/>
    </source>
</evidence>
<feature type="region of interest" description="Disordered" evidence="1">
    <location>
        <begin position="217"/>
        <end position="236"/>
    </location>
</feature>
<dbReference type="EMBL" id="LNYW01000066">
    <property type="protein sequence ID" value="KTD57658.1"/>
    <property type="molecule type" value="Genomic_DNA"/>
</dbReference>
<organism evidence="2 3">
    <name type="scientific">Legionella shakespearei DSM 23087</name>
    <dbReference type="NCBI Taxonomy" id="1122169"/>
    <lineage>
        <taxon>Bacteria</taxon>
        <taxon>Pseudomonadati</taxon>
        <taxon>Pseudomonadota</taxon>
        <taxon>Gammaproteobacteria</taxon>
        <taxon>Legionellales</taxon>
        <taxon>Legionellaceae</taxon>
        <taxon>Legionella</taxon>
    </lineage>
</organism>
<comment type="caution">
    <text evidence="2">The sequence shown here is derived from an EMBL/GenBank/DDBJ whole genome shotgun (WGS) entry which is preliminary data.</text>
</comment>
<proteinExistence type="predicted"/>
<keyword evidence="3" id="KW-1185">Reference proteome</keyword>
<gene>
    <name evidence="2" type="ORF">Lsha_2499</name>
</gene>
<dbReference type="AlphaFoldDB" id="A0A0W0YL75"/>
<name>A0A0W0YL75_9GAMM</name>
<sequence>MPEPIISNEQKLAKLVVLKVLDKLGEGIEKTDVNLVLEQIPEPNVMVCALDLGQKSQDEVIAIRSKLWKALESITGSKIDNITMETPDKHFMTKPAHWTIKIRVDELIKHYPSLFNSLLSNAFSYDEQQTLEPRFKVNGMEMGDFEIVTKLMGQDEAEQLASQLRSELPNHDIYASVSRNVQDRYRVIIPHGVQLIEKAMDARQNSAEKSLRFFQTDSASVSHSGEVPAPDSFTKK</sequence>
<dbReference type="PATRIC" id="fig|1122169.6.peg.2877"/>
<accession>A0A0W0YL75</accession>